<dbReference type="PANTHER" id="PTHR46797:SF20">
    <property type="entry name" value="BLR4304 PROTEIN"/>
    <property type="match status" value="1"/>
</dbReference>
<dbReference type="SMART" id="SM00530">
    <property type="entry name" value="HTH_XRE"/>
    <property type="match status" value="1"/>
</dbReference>
<evidence type="ECO:0000259" key="2">
    <source>
        <dbReference type="PROSITE" id="PS50943"/>
    </source>
</evidence>
<reference evidence="3 4" key="1">
    <citation type="submission" date="2016-10" db="EMBL/GenBank/DDBJ databases">
        <authorList>
            <person name="de Groot N.N."/>
        </authorList>
    </citation>
    <scope>NUCLEOTIDE SEQUENCE [LARGE SCALE GENOMIC DNA]</scope>
    <source>
        <strain evidence="3 4">DSM 21039</strain>
    </source>
</reference>
<dbReference type="InterPro" id="IPR010982">
    <property type="entry name" value="Lambda_DNA-bd_dom_sf"/>
</dbReference>
<dbReference type="GO" id="GO:0005829">
    <property type="term" value="C:cytosol"/>
    <property type="evidence" value="ECO:0007669"/>
    <property type="project" value="TreeGrafter"/>
</dbReference>
<dbReference type="PANTHER" id="PTHR46797">
    <property type="entry name" value="HTH-TYPE TRANSCRIPTIONAL REGULATOR"/>
    <property type="match status" value="1"/>
</dbReference>
<gene>
    <name evidence="3" type="ORF">SAMN04488505_10943</name>
</gene>
<dbReference type="AlphaFoldDB" id="A0A1H8EXK1"/>
<proteinExistence type="predicted"/>
<keyword evidence="1" id="KW-0238">DNA-binding</keyword>
<dbReference type="STRING" id="573321.SAMN04488505_10943"/>
<dbReference type="CDD" id="cd00093">
    <property type="entry name" value="HTH_XRE"/>
    <property type="match status" value="1"/>
</dbReference>
<dbReference type="EMBL" id="FOBB01000009">
    <property type="protein sequence ID" value="SEN23478.1"/>
    <property type="molecule type" value="Genomic_DNA"/>
</dbReference>
<dbReference type="SUPFAM" id="SSF47413">
    <property type="entry name" value="lambda repressor-like DNA-binding domains"/>
    <property type="match status" value="1"/>
</dbReference>
<organism evidence="3 4">
    <name type="scientific">Chitinophaga rupis</name>
    <dbReference type="NCBI Taxonomy" id="573321"/>
    <lineage>
        <taxon>Bacteria</taxon>
        <taxon>Pseudomonadati</taxon>
        <taxon>Bacteroidota</taxon>
        <taxon>Chitinophagia</taxon>
        <taxon>Chitinophagales</taxon>
        <taxon>Chitinophagaceae</taxon>
        <taxon>Chitinophaga</taxon>
    </lineage>
</organism>
<evidence type="ECO:0000313" key="4">
    <source>
        <dbReference type="Proteomes" id="UP000198984"/>
    </source>
</evidence>
<name>A0A1H8EXK1_9BACT</name>
<dbReference type="InterPro" id="IPR001387">
    <property type="entry name" value="Cro/C1-type_HTH"/>
</dbReference>
<evidence type="ECO:0000256" key="1">
    <source>
        <dbReference type="ARBA" id="ARBA00023125"/>
    </source>
</evidence>
<evidence type="ECO:0000313" key="3">
    <source>
        <dbReference type="EMBL" id="SEN23478.1"/>
    </source>
</evidence>
<sequence length="104" mass="11951">MIIHKYRSFFDKNVEFYIFSADIFYHFTYVEESKDILLTLGDNIKALRKLKGLTQVDMETRTGIDAGDLSRIESGQVNLTFVKLVKLAAALDVELNELFAIKNK</sequence>
<dbReference type="InterPro" id="IPR050807">
    <property type="entry name" value="TransReg_Diox_bact_type"/>
</dbReference>
<protein>
    <submittedName>
        <fullName evidence="3">Helix-turn-helix domain-containing protein</fullName>
    </submittedName>
</protein>
<dbReference type="GO" id="GO:0003700">
    <property type="term" value="F:DNA-binding transcription factor activity"/>
    <property type="evidence" value="ECO:0007669"/>
    <property type="project" value="TreeGrafter"/>
</dbReference>
<dbReference type="GO" id="GO:0003677">
    <property type="term" value="F:DNA binding"/>
    <property type="evidence" value="ECO:0007669"/>
    <property type="project" value="UniProtKB-KW"/>
</dbReference>
<dbReference type="PROSITE" id="PS50943">
    <property type="entry name" value="HTH_CROC1"/>
    <property type="match status" value="1"/>
</dbReference>
<dbReference type="Gene3D" id="1.10.260.40">
    <property type="entry name" value="lambda repressor-like DNA-binding domains"/>
    <property type="match status" value="1"/>
</dbReference>
<accession>A0A1H8EXK1</accession>
<dbReference type="Proteomes" id="UP000198984">
    <property type="component" value="Unassembled WGS sequence"/>
</dbReference>
<dbReference type="Pfam" id="PF01381">
    <property type="entry name" value="HTH_3"/>
    <property type="match status" value="1"/>
</dbReference>
<feature type="domain" description="HTH cro/C1-type" evidence="2">
    <location>
        <begin position="44"/>
        <end position="98"/>
    </location>
</feature>
<keyword evidence="4" id="KW-1185">Reference proteome</keyword>